<gene>
    <name evidence="8" type="ORF">AN484_20055</name>
</gene>
<keyword evidence="2" id="KW-0902">Two-component regulatory system</keyword>
<proteinExistence type="predicted"/>
<reference evidence="8 9" key="1">
    <citation type="submission" date="2015-09" db="EMBL/GenBank/DDBJ databases">
        <title>Aphanizomenon flos-aquae WA102.</title>
        <authorList>
            <person name="Driscoll C."/>
        </authorList>
    </citation>
    <scope>NUCLEOTIDE SEQUENCE [LARGE SCALE GENOMIC DNA]</scope>
    <source>
        <strain evidence="8">WA102</strain>
    </source>
</reference>
<dbReference type="GO" id="GO:0000156">
    <property type="term" value="F:phosphorelay response regulator activity"/>
    <property type="evidence" value="ECO:0007669"/>
    <property type="project" value="TreeGrafter"/>
</dbReference>
<evidence type="ECO:0000256" key="6">
    <source>
        <dbReference type="PROSITE-ProRule" id="PRU01091"/>
    </source>
</evidence>
<name>A0A1B7WXK1_APHFL</name>
<dbReference type="PROSITE" id="PS51755">
    <property type="entry name" value="OMPR_PHOB"/>
    <property type="match status" value="1"/>
</dbReference>
<dbReference type="InterPro" id="IPR036388">
    <property type="entry name" value="WH-like_DNA-bd_sf"/>
</dbReference>
<accession>A0A1B7WXK1</accession>
<evidence type="ECO:0000256" key="2">
    <source>
        <dbReference type="ARBA" id="ARBA00023012"/>
    </source>
</evidence>
<organism evidence="8 9">
    <name type="scientific">Aphanizomenon flos-aquae WA102</name>
    <dbReference type="NCBI Taxonomy" id="1710896"/>
    <lineage>
        <taxon>Bacteria</taxon>
        <taxon>Bacillati</taxon>
        <taxon>Cyanobacteriota</taxon>
        <taxon>Cyanophyceae</taxon>
        <taxon>Nostocales</taxon>
        <taxon>Aphanizomenonaceae</taxon>
        <taxon>Aphanizomenon</taxon>
    </lineage>
</organism>
<dbReference type="Proteomes" id="UP000092093">
    <property type="component" value="Unassembled WGS sequence"/>
</dbReference>
<keyword evidence="5" id="KW-0804">Transcription</keyword>
<evidence type="ECO:0000256" key="3">
    <source>
        <dbReference type="ARBA" id="ARBA00023015"/>
    </source>
</evidence>
<keyword evidence="4 6" id="KW-0238">DNA-binding</keyword>
<dbReference type="GO" id="GO:0006355">
    <property type="term" value="P:regulation of DNA-templated transcription"/>
    <property type="evidence" value="ECO:0007669"/>
    <property type="project" value="InterPro"/>
</dbReference>
<dbReference type="InterPro" id="IPR039420">
    <property type="entry name" value="WalR-like"/>
</dbReference>
<comment type="caution">
    <text evidence="8">The sequence shown here is derived from an EMBL/GenBank/DDBJ whole genome shotgun (WGS) entry which is preliminary data.</text>
</comment>
<dbReference type="InterPro" id="IPR001867">
    <property type="entry name" value="OmpR/PhoB-type_DNA-bd"/>
</dbReference>
<dbReference type="PANTHER" id="PTHR48111:SF65">
    <property type="entry name" value="OMPR SUBFAMILY"/>
    <property type="match status" value="1"/>
</dbReference>
<sequence length="79" mass="9054">EFSLLELLVSRSGEAFSRSEILQEVWGYTPERHVDTRVVDVHISRLRAKLEDDPSNPELILTARGTGYLFQRILEPGED</sequence>
<dbReference type="CDD" id="cd00383">
    <property type="entry name" value="trans_reg_C"/>
    <property type="match status" value="1"/>
</dbReference>
<dbReference type="InterPro" id="IPR016032">
    <property type="entry name" value="Sig_transdc_resp-reg_C-effctor"/>
</dbReference>
<evidence type="ECO:0000313" key="8">
    <source>
        <dbReference type="EMBL" id="OBQ41839.1"/>
    </source>
</evidence>
<feature type="DNA-binding region" description="OmpR/PhoB-type" evidence="6">
    <location>
        <begin position="1"/>
        <end position="72"/>
    </location>
</feature>
<evidence type="ECO:0000256" key="5">
    <source>
        <dbReference type="ARBA" id="ARBA00023163"/>
    </source>
</evidence>
<evidence type="ECO:0000313" key="9">
    <source>
        <dbReference type="Proteomes" id="UP000092093"/>
    </source>
</evidence>
<protein>
    <submittedName>
        <fullName evidence="8">XRE family transcriptional regulator</fullName>
    </submittedName>
</protein>
<dbReference type="PANTHER" id="PTHR48111">
    <property type="entry name" value="REGULATOR OF RPOS"/>
    <property type="match status" value="1"/>
</dbReference>
<keyword evidence="1" id="KW-0597">Phosphoprotein</keyword>
<dbReference type="EMBL" id="LJOW01000134">
    <property type="protein sequence ID" value="OBQ41839.1"/>
    <property type="molecule type" value="Genomic_DNA"/>
</dbReference>
<dbReference type="SMART" id="SM00862">
    <property type="entry name" value="Trans_reg_C"/>
    <property type="match status" value="1"/>
</dbReference>
<evidence type="ECO:0000256" key="4">
    <source>
        <dbReference type="ARBA" id="ARBA00023125"/>
    </source>
</evidence>
<keyword evidence="3" id="KW-0805">Transcription regulation</keyword>
<dbReference type="Pfam" id="PF00486">
    <property type="entry name" value="Trans_reg_C"/>
    <property type="match status" value="1"/>
</dbReference>
<feature type="domain" description="OmpR/PhoB-type" evidence="7">
    <location>
        <begin position="1"/>
        <end position="72"/>
    </location>
</feature>
<dbReference type="GO" id="GO:0005829">
    <property type="term" value="C:cytosol"/>
    <property type="evidence" value="ECO:0007669"/>
    <property type="project" value="TreeGrafter"/>
</dbReference>
<dbReference type="AlphaFoldDB" id="A0A1B7WXK1"/>
<feature type="non-terminal residue" evidence="8">
    <location>
        <position position="1"/>
    </location>
</feature>
<evidence type="ECO:0000259" key="7">
    <source>
        <dbReference type="PROSITE" id="PS51755"/>
    </source>
</evidence>
<dbReference type="GO" id="GO:0032993">
    <property type="term" value="C:protein-DNA complex"/>
    <property type="evidence" value="ECO:0007669"/>
    <property type="project" value="TreeGrafter"/>
</dbReference>
<dbReference type="GO" id="GO:0000976">
    <property type="term" value="F:transcription cis-regulatory region binding"/>
    <property type="evidence" value="ECO:0007669"/>
    <property type="project" value="TreeGrafter"/>
</dbReference>
<dbReference type="Gene3D" id="1.10.10.10">
    <property type="entry name" value="Winged helix-like DNA-binding domain superfamily/Winged helix DNA-binding domain"/>
    <property type="match status" value="1"/>
</dbReference>
<evidence type="ECO:0000256" key="1">
    <source>
        <dbReference type="ARBA" id="ARBA00022553"/>
    </source>
</evidence>
<dbReference type="SUPFAM" id="SSF46894">
    <property type="entry name" value="C-terminal effector domain of the bipartite response regulators"/>
    <property type="match status" value="1"/>
</dbReference>